<sequence>MGIKGIYKEIGPGERISLTKLAVQKLEESGRPLRIAIDISIWQFQVQAARGGSNPAIRTLFYRLLRLLSLSIQPIFVFDGPNKPAFKRNKRSGRGNGVATAMAKRLIRLFGFIVHDAPGEAEAECALLQQNAIVDAVLSEDVDTIMFGCTRTLRNWSSEGTKGSKTPTHVSMYDSRGLAQGASGLDREGMVLVALMSGGDYLPEGIPGAGVKLACEAARAGFGKSLCQLKRSNASELASWKEWLTYELRHNESGFFRTRHKALTIPDDFPNMEILRYYTHPVVSPAKTLDRLKQQSWDRQIDVQGLREFVRETFDWSYRIGAIKFIRVLAPCLLVRKLMQYEVEPPSMPGDANVVGTAASGLIQSIKSRRAHFSTDATSELRISFIPASIVGYDFHEEPDEVIEFGRDGLALNSDDEIEDLAEEVEDADPNGKSGTRKPFSPTESDLAWVPEKIARVCIPSMVENWEEAQRAKAVARSRPKASKQKAKSGAMTAGSLDKFVRVKKNSMPQTAEAKKTTRLPASLGSSPVQARTPLDVLPVYLQSNPPLPTYSQESQKSRPTRPSKLPTSTSSRSERKPPGVPKADTNTNPWTIAGSQGSSRVTKSTSFTKAPEPILISSSPPPSPPKGVSSSVNHTRDDYNHGELDLSVALPTSPKKRRPAAPSRPTINEADISSHRIVKGPSTTPISTEKPRCTLARTESLPGDSSSTSQTRRRLARAQTVAIETLPSDSEDDDDSLELPPLSSLINKIPKHKNILDLGPSSCLKTPETKPSGQQQNTEKKQITLKQSLGVTRMTKLYMPRKSQPGFFKEVEVSVDEADILKEELLTAAATNGGRQAGVWRRSDVSCIDLTGED</sequence>
<evidence type="ECO:0000259" key="5">
    <source>
        <dbReference type="SMART" id="SM00485"/>
    </source>
</evidence>
<accession>A0A439D6D3</accession>
<organism evidence="6 7">
    <name type="scientific">Xylaria grammica</name>
    <dbReference type="NCBI Taxonomy" id="363999"/>
    <lineage>
        <taxon>Eukaryota</taxon>
        <taxon>Fungi</taxon>
        <taxon>Dikarya</taxon>
        <taxon>Ascomycota</taxon>
        <taxon>Pezizomycotina</taxon>
        <taxon>Sordariomycetes</taxon>
        <taxon>Xylariomycetidae</taxon>
        <taxon>Xylariales</taxon>
        <taxon>Xylariaceae</taxon>
        <taxon>Xylaria</taxon>
    </lineage>
</organism>
<feature type="compositionally biased region" description="Basic and acidic residues" evidence="3">
    <location>
        <begin position="635"/>
        <end position="645"/>
    </location>
</feature>
<dbReference type="SMART" id="SM00484">
    <property type="entry name" value="XPGI"/>
    <property type="match status" value="1"/>
</dbReference>
<dbReference type="GO" id="GO:0017108">
    <property type="term" value="F:5'-flap endonuclease activity"/>
    <property type="evidence" value="ECO:0007669"/>
    <property type="project" value="TreeGrafter"/>
</dbReference>
<comment type="caution">
    <text evidence="6">The sequence shown here is derived from an EMBL/GenBank/DDBJ whole genome shotgun (WGS) entry which is preliminary data.</text>
</comment>
<proteinExistence type="predicted"/>
<protein>
    <recommendedName>
        <fullName evidence="8">XPG-I domain-containing protein</fullName>
    </recommendedName>
</protein>
<dbReference type="Pfam" id="PF00752">
    <property type="entry name" value="XPG_N"/>
    <property type="match status" value="1"/>
</dbReference>
<feature type="compositionally biased region" description="Polar residues" evidence="3">
    <location>
        <begin position="585"/>
        <end position="609"/>
    </location>
</feature>
<dbReference type="InterPro" id="IPR006084">
    <property type="entry name" value="XPG/Rad2"/>
</dbReference>
<dbReference type="PANTHER" id="PTHR11081:SF75">
    <property type="entry name" value="ENDONUCLEASE, PUTATIVE (AFU_ORTHOLOGUE AFUA_3G13260)-RELATED"/>
    <property type="match status" value="1"/>
</dbReference>
<feature type="compositionally biased region" description="Polar residues" evidence="3">
    <location>
        <begin position="542"/>
        <end position="555"/>
    </location>
</feature>
<gene>
    <name evidence="6" type="ORF">EKO27_g5149</name>
</gene>
<keyword evidence="1" id="KW-0540">Nuclease</keyword>
<dbReference type="InterPro" id="IPR037316">
    <property type="entry name" value="Yen1_H3TH"/>
</dbReference>
<dbReference type="EMBL" id="RYZI01000133">
    <property type="protein sequence ID" value="RWA09958.1"/>
    <property type="molecule type" value="Genomic_DNA"/>
</dbReference>
<keyword evidence="7" id="KW-1185">Reference proteome</keyword>
<dbReference type="FunFam" id="3.40.50.1010:FF:000051">
    <property type="entry name" value="Rad2-like endonuclease, putative (AFU_orthologue AFUA_3G13260)"/>
    <property type="match status" value="1"/>
</dbReference>
<dbReference type="GO" id="GO:0008821">
    <property type="term" value="F:crossover junction DNA endonuclease activity"/>
    <property type="evidence" value="ECO:0007669"/>
    <property type="project" value="InterPro"/>
</dbReference>
<feature type="region of interest" description="Disordered" evidence="3">
    <location>
        <begin position="761"/>
        <end position="781"/>
    </location>
</feature>
<dbReference type="SUPFAM" id="SSF88723">
    <property type="entry name" value="PIN domain-like"/>
    <property type="match status" value="1"/>
</dbReference>
<feature type="region of interest" description="Disordered" evidence="3">
    <location>
        <begin position="424"/>
        <end position="445"/>
    </location>
</feature>
<dbReference type="AlphaFoldDB" id="A0A439D6D3"/>
<dbReference type="InterPro" id="IPR006085">
    <property type="entry name" value="XPG_DNA_repair_N"/>
</dbReference>
<feature type="domain" description="XPG N-terminal" evidence="5">
    <location>
        <begin position="1"/>
        <end position="95"/>
    </location>
</feature>
<dbReference type="GO" id="GO:0006281">
    <property type="term" value="P:DNA repair"/>
    <property type="evidence" value="ECO:0007669"/>
    <property type="project" value="UniProtKB-ARBA"/>
</dbReference>
<evidence type="ECO:0000256" key="2">
    <source>
        <dbReference type="ARBA" id="ARBA00022801"/>
    </source>
</evidence>
<reference evidence="6 7" key="1">
    <citation type="submission" date="2018-12" db="EMBL/GenBank/DDBJ databases">
        <title>Draft genome sequence of Xylaria grammica IHI A82.</title>
        <authorList>
            <person name="Buettner E."/>
            <person name="Kellner H."/>
        </authorList>
    </citation>
    <scope>NUCLEOTIDE SEQUENCE [LARGE SCALE GENOMIC DNA]</scope>
    <source>
        <strain evidence="6 7">IHI A82</strain>
    </source>
</reference>
<keyword evidence="2" id="KW-0378">Hydrolase</keyword>
<name>A0A439D6D3_9PEZI</name>
<evidence type="ECO:0000259" key="4">
    <source>
        <dbReference type="SMART" id="SM00484"/>
    </source>
</evidence>
<dbReference type="Gene3D" id="3.40.50.1010">
    <property type="entry name" value="5'-nuclease"/>
    <property type="match status" value="2"/>
</dbReference>
<evidence type="ECO:0000256" key="1">
    <source>
        <dbReference type="ARBA" id="ARBA00022722"/>
    </source>
</evidence>
<dbReference type="CDD" id="cd09906">
    <property type="entry name" value="H3TH_YEN1"/>
    <property type="match status" value="1"/>
</dbReference>
<dbReference type="Pfam" id="PF00867">
    <property type="entry name" value="XPG_I"/>
    <property type="match status" value="1"/>
</dbReference>
<dbReference type="SUPFAM" id="SSF47807">
    <property type="entry name" value="5' to 3' exonuclease, C-terminal subdomain"/>
    <property type="match status" value="1"/>
</dbReference>
<dbReference type="Pfam" id="PF18380">
    <property type="entry name" value="GEN1_C"/>
    <property type="match status" value="1"/>
</dbReference>
<dbReference type="InterPro" id="IPR006086">
    <property type="entry name" value="XPG-I_dom"/>
</dbReference>
<evidence type="ECO:0008006" key="8">
    <source>
        <dbReference type="Google" id="ProtNLM"/>
    </source>
</evidence>
<dbReference type="CDD" id="cd09870">
    <property type="entry name" value="PIN_YEN1"/>
    <property type="match status" value="1"/>
</dbReference>
<dbReference type="InterPro" id="IPR029060">
    <property type="entry name" value="PIN-like_dom_sf"/>
</dbReference>
<feature type="compositionally biased region" description="Basic residues" evidence="3">
    <location>
        <begin position="474"/>
        <end position="487"/>
    </location>
</feature>
<dbReference type="PRINTS" id="PR00853">
    <property type="entry name" value="XPGRADSUPER"/>
</dbReference>
<feature type="region of interest" description="Disordered" evidence="3">
    <location>
        <begin position="474"/>
        <end position="718"/>
    </location>
</feature>
<dbReference type="SMART" id="SM00485">
    <property type="entry name" value="XPGN"/>
    <property type="match status" value="1"/>
</dbReference>
<dbReference type="FunFam" id="3.40.50.1010:FF:000037">
    <property type="entry name" value="Rad2-like endonuclease, putative (AFU_orthologue AFUA_3G13260)"/>
    <property type="match status" value="1"/>
</dbReference>
<dbReference type="InterPro" id="IPR041177">
    <property type="entry name" value="GEN1_C"/>
</dbReference>
<dbReference type="STRING" id="363999.A0A439D6D3"/>
<feature type="domain" description="XPG-I" evidence="4">
    <location>
        <begin position="108"/>
        <end position="184"/>
    </location>
</feature>
<dbReference type="PANTHER" id="PTHR11081">
    <property type="entry name" value="FLAP ENDONUCLEASE FAMILY MEMBER"/>
    <property type="match status" value="1"/>
</dbReference>
<evidence type="ECO:0000256" key="3">
    <source>
        <dbReference type="SAM" id="MobiDB-lite"/>
    </source>
</evidence>
<dbReference type="Gene3D" id="1.10.150.20">
    <property type="entry name" value="5' to 3' exonuclease, C-terminal subdomain"/>
    <property type="match status" value="1"/>
</dbReference>
<evidence type="ECO:0000313" key="6">
    <source>
        <dbReference type="EMBL" id="RWA09958.1"/>
    </source>
</evidence>
<dbReference type="InterPro" id="IPR036279">
    <property type="entry name" value="5-3_exonuclease_C_sf"/>
</dbReference>
<evidence type="ECO:0000313" key="7">
    <source>
        <dbReference type="Proteomes" id="UP000286045"/>
    </source>
</evidence>
<dbReference type="Proteomes" id="UP000286045">
    <property type="component" value="Unassembled WGS sequence"/>
</dbReference>